<evidence type="ECO:0008006" key="5">
    <source>
        <dbReference type="Google" id="ProtNLM"/>
    </source>
</evidence>
<evidence type="ECO:0000256" key="2">
    <source>
        <dbReference type="SAM" id="Phobius"/>
    </source>
</evidence>
<name>D1BFC1_SANKS</name>
<keyword evidence="4" id="KW-1185">Reference proteome</keyword>
<dbReference type="AlphaFoldDB" id="D1BFC1"/>
<accession>D1BFC1</accession>
<gene>
    <name evidence="3" type="ordered locus">Sked_35360</name>
</gene>
<feature type="compositionally biased region" description="Low complexity" evidence="1">
    <location>
        <begin position="73"/>
        <end position="125"/>
    </location>
</feature>
<dbReference type="KEGG" id="ske:Sked_35360"/>
<evidence type="ECO:0000313" key="4">
    <source>
        <dbReference type="Proteomes" id="UP000000322"/>
    </source>
</evidence>
<evidence type="ECO:0000256" key="1">
    <source>
        <dbReference type="SAM" id="MobiDB-lite"/>
    </source>
</evidence>
<reference evidence="3 4" key="1">
    <citation type="journal article" date="2009" name="Stand. Genomic Sci.">
        <title>Complete genome sequence of Sanguibacter keddieii type strain (ST-74).</title>
        <authorList>
            <person name="Ivanova N."/>
            <person name="Sikorski J."/>
            <person name="Sims D."/>
            <person name="Brettin T."/>
            <person name="Detter J.C."/>
            <person name="Han C."/>
            <person name="Lapidus A."/>
            <person name="Copeland A."/>
            <person name="Glavina Del Rio T."/>
            <person name="Nolan M."/>
            <person name="Chen F."/>
            <person name="Lucas S."/>
            <person name="Tice H."/>
            <person name="Cheng J.F."/>
            <person name="Bruce D."/>
            <person name="Goodwin L."/>
            <person name="Pitluck S."/>
            <person name="Pati A."/>
            <person name="Mavromatis K."/>
            <person name="Chen A."/>
            <person name="Palaniappan K."/>
            <person name="D'haeseleer P."/>
            <person name="Chain P."/>
            <person name="Bristow J."/>
            <person name="Eisen J.A."/>
            <person name="Markowitz V."/>
            <person name="Hugenholtz P."/>
            <person name="Goker M."/>
            <person name="Pukall R."/>
            <person name="Klenk H.P."/>
            <person name="Kyrpides N.C."/>
        </authorList>
    </citation>
    <scope>NUCLEOTIDE SEQUENCE [LARGE SCALE GENOMIC DNA]</scope>
    <source>
        <strain evidence="4">ATCC 51767 / DSM 10542 / NCFB 3025 / ST-74</strain>
    </source>
</reference>
<protein>
    <recommendedName>
        <fullName evidence="5">Septum formation-related domain-containing protein</fullName>
    </recommendedName>
</protein>
<evidence type="ECO:0000313" key="3">
    <source>
        <dbReference type="EMBL" id="ACZ23424.1"/>
    </source>
</evidence>
<sequence length="288" mass="29764">MPGQPAWGGQPTPPDPQQTQQWGQQPGQQGHPQQPGQWAPPGEPQAPWAQQGQQGQQGQQPTPGYGQPGGATGQHQGQQWGQQWGQPGQPTQPQHGYPGQQGQPYQQGQQWQQPGQQGQQGQQWGPPAPTKKGSRGLLVGILVAVVVVALGVTAFFVFFAGSDPEALEPDVSSSTQATVGQLVVGNCLEDISGSGSVGDVSVVPCADDHTSQVIGSTTFTDGDFPGQPTLVAQTTAACTPDLVTSGDVPAEDLALVVWTPSETSWSGGDRVGLCIATVDGSTTGSLVD</sequence>
<feature type="region of interest" description="Disordered" evidence="1">
    <location>
        <begin position="1"/>
        <end position="131"/>
    </location>
</feature>
<dbReference type="STRING" id="446469.Sked_35360"/>
<dbReference type="Proteomes" id="UP000000322">
    <property type="component" value="Chromosome"/>
</dbReference>
<dbReference type="EMBL" id="CP001819">
    <property type="protein sequence ID" value="ACZ23424.1"/>
    <property type="molecule type" value="Genomic_DNA"/>
</dbReference>
<organism evidence="3 4">
    <name type="scientific">Sanguibacter keddieii (strain ATCC 51767 / DSM 10542 / NCFB 3025 / ST-74)</name>
    <dbReference type="NCBI Taxonomy" id="446469"/>
    <lineage>
        <taxon>Bacteria</taxon>
        <taxon>Bacillati</taxon>
        <taxon>Actinomycetota</taxon>
        <taxon>Actinomycetes</taxon>
        <taxon>Micrococcales</taxon>
        <taxon>Sanguibacteraceae</taxon>
        <taxon>Sanguibacter</taxon>
    </lineage>
</organism>
<feature type="compositionally biased region" description="Low complexity" evidence="1">
    <location>
        <begin position="17"/>
        <end position="65"/>
    </location>
</feature>
<keyword evidence="2" id="KW-1133">Transmembrane helix</keyword>
<feature type="transmembrane region" description="Helical" evidence="2">
    <location>
        <begin position="137"/>
        <end position="159"/>
    </location>
</feature>
<dbReference type="HOGENOM" id="CLU_966087_0_0_11"/>
<keyword evidence="2" id="KW-0472">Membrane</keyword>
<proteinExistence type="predicted"/>
<keyword evidence="2" id="KW-0812">Transmembrane</keyword>